<proteinExistence type="inferred from homology"/>
<organism evidence="10 11">
    <name type="scientific">Branchiostoma floridae</name>
    <name type="common">Florida lancelet</name>
    <name type="synonym">Amphioxus</name>
    <dbReference type="NCBI Taxonomy" id="7739"/>
    <lineage>
        <taxon>Eukaryota</taxon>
        <taxon>Metazoa</taxon>
        <taxon>Chordata</taxon>
        <taxon>Cephalochordata</taxon>
        <taxon>Leptocardii</taxon>
        <taxon>Amphioxiformes</taxon>
        <taxon>Branchiostomatidae</taxon>
        <taxon>Branchiostoma</taxon>
    </lineage>
</organism>
<dbReference type="KEGG" id="bfo:118411238"/>
<dbReference type="Pfam" id="PF03770">
    <property type="entry name" value="IPK"/>
    <property type="match status" value="1"/>
</dbReference>
<keyword evidence="10" id="KW-1185">Reference proteome</keyword>
<gene>
    <name evidence="11" type="primary">LOC118411238</name>
</gene>
<dbReference type="GO" id="GO:0051765">
    <property type="term" value="F:inositol tetrakisphosphate kinase activity"/>
    <property type="evidence" value="ECO:0000318"/>
    <property type="project" value="GO_Central"/>
</dbReference>
<evidence type="ECO:0000256" key="8">
    <source>
        <dbReference type="RuleBase" id="RU363090"/>
    </source>
</evidence>
<dbReference type="GO" id="GO:0032958">
    <property type="term" value="P:inositol phosphate biosynthetic process"/>
    <property type="evidence" value="ECO:0000318"/>
    <property type="project" value="GO_Central"/>
</dbReference>
<evidence type="ECO:0000256" key="1">
    <source>
        <dbReference type="ARBA" id="ARBA00007374"/>
    </source>
</evidence>
<dbReference type="AlphaFoldDB" id="A0A9J7KT12"/>
<dbReference type="PANTHER" id="PTHR12400">
    <property type="entry name" value="INOSITOL POLYPHOSPHATE KINASE"/>
    <property type="match status" value="1"/>
</dbReference>
<dbReference type="InterPro" id="IPR005522">
    <property type="entry name" value="IPK"/>
</dbReference>
<reference evidence="10" key="1">
    <citation type="journal article" date="2020" name="Nat. Ecol. Evol.">
        <title>Deeply conserved synteny resolves early events in vertebrate evolution.</title>
        <authorList>
            <person name="Simakov O."/>
            <person name="Marletaz F."/>
            <person name="Yue J.X."/>
            <person name="O'Connell B."/>
            <person name="Jenkins J."/>
            <person name="Brandt A."/>
            <person name="Calef R."/>
            <person name="Tung C.H."/>
            <person name="Huang T.K."/>
            <person name="Schmutz J."/>
            <person name="Satoh N."/>
            <person name="Yu J.K."/>
            <person name="Putnam N.H."/>
            <person name="Green R.E."/>
            <person name="Rokhsar D.S."/>
        </authorList>
    </citation>
    <scope>NUCLEOTIDE SEQUENCE [LARGE SCALE GENOMIC DNA]</scope>
    <source>
        <strain evidence="10">S238N-H82</strain>
    </source>
</reference>
<feature type="compositionally biased region" description="Basic and acidic residues" evidence="9">
    <location>
        <begin position="9"/>
        <end position="27"/>
    </location>
</feature>
<comment type="catalytic activity">
    <reaction evidence="6">
        <text>1D-myo-inositol 1,4,5-trisphosphate + 2 ATP = 1D-myo-inositol 1,3,4,5,6-pentakisphosphate + 2 ADP + 2 H(+)</text>
        <dbReference type="Rhea" id="RHEA:32359"/>
        <dbReference type="ChEBI" id="CHEBI:15378"/>
        <dbReference type="ChEBI" id="CHEBI:30616"/>
        <dbReference type="ChEBI" id="CHEBI:57733"/>
        <dbReference type="ChEBI" id="CHEBI:203600"/>
        <dbReference type="ChEBI" id="CHEBI:456216"/>
        <dbReference type="EC" id="2.7.1.151"/>
    </reaction>
</comment>
<evidence type="ECO:0000256" key="2">
    <source>
        <dbReference type="ARBA" id="ARBA00022679"/>
    </source>
</evidence>
<evidence type="ECO:0000313" key="10">
    <source>
        <dbReference type="Proteomes" id="UP000001554"/>
    </source>
</evidence>
<comment type="similarity">
    <text evidence="1 8">Belongs to the inositol phosphokinase (IPK) family.</text>
</comment>
<evidence type="ECO:0000256" key="9">
    <source>
        <dbReference type="SAM" id="MobiDB-lite"/>
    </source>
</evidence>
<keyword evidence="4 8" id="KW-0418">Kinase</keyword>
<feature type="region of interest" description="Disordered" evidence="9">
    <location>
        <begin position="358"/>
        <end position="405"/>
    </location>
</feature>
<dbReference type="OrthoDB" id="338650at2759"/>
<evidence type="ECO:0000256" key="3">
    <source>
        <dbReference type="ARBA" id="ARBA00022741"/>
    </source>
</evidence>
<dbReference type="Gene3D" id="3.30.470.160">
    <property type="entry name" value="Inositol polyphosphate kinase"/>
    <property type="match status" value="1"/>
</dbReference>
<dbReference type="SUPFAM" id="SSF56104">
    <property type="entry name" value="SAICAR synthase-like"/>
    <property type="match status" value="1"/>
</dbReference>
<sequence length="455" mass="51258">MADSGETNWRNHPDFGKAKRTPEKGGAREGVCTPPLPRRCRPLAHQVAGHRYGQGKTKKGMLQHEDGTLLKPLQPPPRGQKELGFYQKIFEEETNDQDLLTLRQFMPKYLGKFVPEDDPSQVFIKLEDITRKFHQPCILDVKVGRRCYDLEATPDKIEREKKKYPPIDIVGFQLMGMRIYKRKTGEVVYYDKKYGRSLDENHVGMGLTKYLTMDGTCPLQVRVLQAILRRLERIKRFIKTQSQICLFSSSLLIVYEGETENSLENSLEESTPNSGENSTENSTHEVLTDTGRSLHSVAVASDDISFDDMQHLSNYAASHSKGNKNVEAVSEPRLRQFPSQNAIGLTQEVPEAKRVNGPHTHVSGQGAKGKAGSTEQAVAATRHSGSQRDADADWSPPVEDGLSCPIRNSETDCRVQTKIDVRMIDFAHVFPSDHIDENYLYGIKNLISYLERIGS</sequence>
<dbReference type="Proteomes" id="UP000001554">
    <property type="component" value="Chromosome 3"/>
</dbReference>
<name>A0A9J7KT12_BRAFL</name>
<evidence type="ECO:0000256" key="7">
    <source>
        <dbReference type="ARBA" id="ARBA00036525"/>
    </source>
</evidence>
<reference evidence="11" key="2">
    <citation type="submission" date="2025-08" db="UniProtKB">
        <authorList>
            <consortium name="RefSeq"/>
        </authorList>
    </citation>
    <scope>IDENTIFICATION</scope>
    <source>
        <strain evidence="11">S238N-H82</strain>
        <tissue evidence="11">Testes</tissue>
    </source>
</reference>
<dbReference type="OMA" id="TGCQEVA"/>
<dbReference type="GO" id="GO:0005524">
    <property type="term" value="F:ATP binding"/>
    <property type="evidence" value="ECO:0007669"/>
    <property type="project" value="UniProtKB-KW"/>
</dbReference>
<keyword evidence="5" id="KW-0067">ATP-binding</keyword>
<evidence type="ECO:0000313" key="11">
    <source>
        <dbReference type="RefSeq" id="XP_035669278.1"/>
    </source>
</evidence>
<protein>
    <recommendedName>
        <fullName evidence="8">Kinase</fullName>
        <ecNumber evidence="8">2.7.-.-</ecNumber>
    </recommendedName>
</protein>
<dbReference type="InterPro" id="IPR038286">
    <property type="entry name" value="IPK_sf"/>
</dbReference>
<dbReference type="GeneID" id="118411238"/>
<dbReference type="RefSeq" id="XP_035669278.1">
    <property type="nucleotide sequence ID" value="XM_035813385.1"/>
</dbReference>
<keyword evidence="3" id="KW-0547">Nucleotide-binding</keyword>
<evidence type="ECO:0000256" key="6">
    <source>
        <dbReference type="ARBA" id="ARBA00036164"/>
    </source>
</evidence>
<dbReference type="GO" id="GO:0008440">
    <property type="term" value="F:inositol-1,4,5-trisphosphate 3-kinase activity"/>
    <property type="evidence" value="ECO:0000318"/>
    <property type="project" value="GO_Central"/>
</dbReference>
<feature type="region of interest" description="Disordered" evidence="9">
    <location>
        <begin position="263"/>
        <end position="287"/>
    </location>
</feature>
<accession>A0A9J7KT12</accession>
<dbReference type="PANTHER" id="PTHR12400:SF51">
    <property type="entry name" value="INOSITOL POLYPHOSPHATE MULTIKINASE"/>
    <property type="match status" value="1"/>
</dbReference>
<keyword evidence="2 8" id="KW-0808">Transferase</keyword>
<feature type="region of interest" description="Disordered" evidence="9">
    <location>
        <begin position="1"/>
        <end position="38"/>
    </location>
</feature>
<evidence type="ECO:0000256" key="5">
    <source>
        <dbReference type="ARBA" id="ARBA00022840"/>
    </source>
</evidence>
<dbReference type="EC" id="2.7.-.-" evidence="8"/>
<dbReference type="GO" id="GO:0005634">
    <property type="term" value="C:nucleus"/>
    <property type="evidence" value="ECO:0000318"/>
    <property type="project" value="GO_Central"/>
</dbReference>
<dbReference type="GO" id="GO:0005737">
    <property type="term" value="C:cytoplasm"/>
    <property type="evidence" value="ECO:0000318"/>
    <property type="project" value="GO_Central"/>
</dbReference>
<comment type="catalytic activity">
    <reaction evidence="7">
        <text>1D-myo-inositol 1,3,4,6-tetrakisphosphate + ATP = 1D-myo-inositol 1,3,4,5,6-pentakisphosphate + ADP + H(+)</text>
        <dbReference type="Rhea" id="RHEA:12717"/>
        <dbReference type="ChEBI" id="CHEBI:15378"/>
        <dbReference type="ChEBI" id="CHEBI:30616"/>
        <dbReference type="ChEBI" id="CHEBI:57660"/>
        <dbReference type="ChEBI" id="CHEBI:57733"/>
        <dbReference type="ChEBI" id="CHEBI:456216"/>
        <dbReference type="EC" id="2.7.1.140"/>
    </reaction>
</comment>
<evidence type="ECO:0000256" key="4">
    <source>
        <dbReference type="ARBA" id="ARBA00022777"/>
    </source>
</evidence>
<feature type="compositionally biased region" description="Polar residues" evidence="9">
    <location>
        <begin position="272"/>
        <end position="281"/>
    </location>
</feature>